<keyword evidence="3" id="KW-0472">Membrane</keyword>
<dbReference type="NCBIfam" id="TIGR00254">
    <property type="entry name" value="GGDEF"/>
    <property type="match status" value="1"/>
</dbReference>
<keyword evidence="7" id="KW-1185">Reference proteome</keyword>
<dbReference type="InterPro" id="IPR029787">
    <property type="entry name" value="Nucleotide_cyclase"/>
</dbReference>
<dbReference type="RefSeq" id="WP_310374882.1">
    <property type="nucleotide sequence ID" value="NZ_JAVDXT010000003.1"/>
</dbReference>
<dbReference type="PANTHER" id="PTHR45138:SF9">
    <property type="entry name" value="DIGUANYLATE CYCLASE DGCM-RELATED"/>
    <property type="match status" value="1"/>
</dbReference>
<dbReference type="PANTHER" id="PTHR45138">
    <property type="entry name" value="REGULATORY COMPONENTS OF SENSORY TRANSDUCTION SYSTEM"/>
    <property type="match status" value="1"/>
</dbReference>
<feature type="domain" description="GGDEF" evidence="5">
    <location>
        <begin position="364"/>
        <end position="500"/>
    </location>
</feature>
<dbReference type="SMART" id="SM00304">
    <property type="entry name" value="HAMP"/>
    <property type="match status" value="1"/>
</dbReference>
<dbReference type="EMBL" id="JAVDXT010000003">
    <property type="protein sequence ID" value="MDR7378626.1"/>
    <property type="molecule type" value="Genomic_DNA"/>
</dbReference>
<feature type="transmembrane region" description="Helical" evidence="3">
    <location>
        <begin position="254"/>
        <end position="278"/>
    </location>
</feature>
<proteinExistence type="predicted"/>
<name>A0ABU2CBE7_9BURK</name>
<comment type="catalytic activity">
    <reaction evidence="2">
        <text>2 GTP = 3',3'-c-di-GMP + 2 diphosphate</text>
        <dbReference type="Rhea" id="RHEA:24898"/>
        <dbReference type="ChEBI" id="CHEBI:33019"/>
        <dbReference type="ChEBI" id="CHEBI:37565"/>
        <dbReference type="ChEBI" id="CHEBI:58805"/>
        <dbReference type="EC" id="2.7.7.65"/>
    </reaction>
</comment>
<evidence type="ECO:0000256" key="1">
    <source>
        <dbReference type="ARBA" id="ARBA00012528"/>
    </source>
</evidence>
<protein>
    <recommendedName>
        <fullName evidence="1">diguanylate cyclase</fullName>
        <ecNumber evidence="1">2.7.7.65</ecNumber>
    </recommendedName>
</protein>
<comment type="caution">
    <text evidence="6">The sequence shown here is derived from an EMBL/GenBank/DDBJ whole genome shotgun (WGS) entry which is preliminary data.</text>
</comment>
<dbReference type="InterPro" id="IPR000160">
    <property type="entry name" value="GGDEF_dom"/>
</dbReference>
<keyword evidence="3" id="KW-1133">Transmembrane helix</keyword>
<dbReference type="SMART" id="SM00267">
    <property type="entry name" value="GGDEF"/>
    <property type="match status" value="1"/>
</dbReference>
<evidence type="ECO:0000259" key="4">
    <source>
        <dbReference type="PROSITE" id="PS50885"/>
    </source>
</evidence>
<dbReference type="Gene3D" id="6.10.340.10">
    <property type="match status" value="1"/>
</dbReference>
<accession>A0ABU2CBE7</accession>
<reference evidence="6 7" key="1">
    <citation type="submission" date="2023-07" db="EMBL/GenBank/DDBJ databases">
        <title>Sorghum-associated microbial communities from plants grown in Nebraska, USA.</title>
        <authorList>
            <person name="Schachtman D."/>
        </authorList>
    </citation>
    <scope>NUCLEOTIDE SEQUENCE [LARGE SCALE GENOMIC DNA]</scope>
    <source>
        <strain evidence="6 7">BE313</strain>
    </source>
</reference>
<feature type="domain" description="HAMP" evidence="4">
    <location>
        <begin position="275"/>
        <end position="328"/>
    </location>
</feature>
<dbReference type="InterPro" id="IPR007892">
    <property type="entry name" value="CHASE4"/>
</dbReference>
<dbReference type="Pfam" id="PF05228">
    <property type="entry name" value="CHASE4"/>
    <property type="match status" value="1"/>
</dbReference>
<evidence type="ECO:0000256" key="3">
    <source>
        <dbReference type="SAM" id="Phobius"/>
    </source>
</evidence>
<organism evidence="6 7">
    <name type="scientific">Rhodoferax ferrireducens</name>
    <dbReference type="NCBI Taxonomy" id="192843"/>
    <lineage>
        <taxon>Bacteria</taxon>
        <taxon>Pseudomonadati</taxon>
        <taxon>Pseudomonadota</taxon>
        <taxon>Betaproteobacteria</taxon>
        <taxon>Burkholderiales</taxon>
        <taxon>Comamonadaceae</taxon>
        <taxon>Rhodoferax</taxon>
    </lineage>
</organism>
<dbReference type="InterPro" id="IPR050469">
    <property type="entry name" value="Diguanylate_Cyclase"/>
</dbReference>
<dbReference type="SUPFAM" id="SSF55073">
    <property type="entry name" value="Nucleotide cyclase"/>
    <property type="match status" value="1"/>
</dbReference>
<dbReference type="PROSITE" id="PS50885">
    <property type="entry name" value="HAMP"/>
    <property type="match status" value="1"/>
</dbReference>
<evidence type="ECO:0000313" key="6">
    <source>
        <dbReference type="EMBL" id="MDR7378626.1"/>
    </source>
</evidence>
<dbReference type="EC" id="2.7.7.65" evidence="1"/>
<keyword evidence="3" id="KW-0812">Transmembrane</keyword>
<dbReference type="CDD" id="cd01949">
    <property type="entry name" value="GGDEF"/>
    <property type="match status" value="1"/>
</dbReference>
<dbReference type="InterPro" id="IPR043128">
    <property type="entry name" value="Rev_trsase/Diguanyl_cyclase"/>
</dbReference>
<dbReference type="Gene3D" id="3.30.70.270">
    <property type="match status" value="1"/>
</dbReference>
<dbReference type="PROSITE" id="PS50887">
    <property type="entry name" value="GGDEF"/>
    <property type="match status" value="1"/>
</dbReference>
<dbReference type="Proteomes" id="UP001180487">
    <property type="component" value="Unassembled WGS sequence"/>
</dbReference>
<evidence type="ECO:0000259" key="5">
    <source>
        <dbReference type="PROSITE" id="PS50887"/>
    </source>
</evidence>
<evidence type="ECO:0000313" key="7">
    <source>
        <dbReference type="Proteomes" id="UP001180487"/>
    </source>
</evidence>
<gene>
    <name evidence="6" type="ORF">J2X19_003320</name>
</gene>
<dbReference type="InterPro" id="IPR003660">
    <property type="entry name" value="HAMP_dom"/>
</dbReference>
<sequence length="506" mass="55547">MKNSLLPAFDSIEKRFAQDSAKRLLSGFDEQLSGLSVLNRDWAYWDELYNHMLRPNKAFESSNIGPPAMSTSNLNAVLFIDRKGRPAGFGARALGNGLMPRQEDLVEPLQRRWVGQPVPAQSTQCGLTFMQKVLAAVCWTPIVHSDGRGASVGVVVMARELNDSALAVIAQNAGAAFSIEPHTGPPTAAAPALLTWELPKFLHFANRSLTALYDASSITLRYQLQDLEAQPLAWVRMRLERNLAAQAQHIVSDVAVQLAVVALATGLVLLLTVHLWLVRPIRRLHADLASLTASRRWDSVLAYDRPDEIGALTQGVNALLQVLGEQVEALETLSSTDALTGIANRRQFDERLAYEFVRLARRPAPLSLLLLDVDHFKRYNDLYGHPMGDIALQKIGGLLQKFCRQQDLPARIGGEEFALLLPETDAAGAIALAEKLRQALHGLAIVHDHSPTDPLVTASIGIATWGSDHRGEASALLLQADEALYSAKRSGRNRVCHRRYPDLPAH</sequence>
<evidence type="ECO:0000256" key="2">
    <source>
        <dbReference type="ARBA" id="ARBA00034247"/>
    </source>
</evidence>
<dbReference type="Pfam" id="PF00990">
    <property type="entry name" value="GGDEF"/>
    <property type="match status" value="1"/>
</dbReference>